<dbReference type="EMBL" id="CP021435">
    <property type="protein sequence ID" value="ATJ83106.1"/>
    <property type="molecule type" value="Genomic_DNA"/>
</dbReference>
<evidence type="ECO:0000313" key="5">
    <source>
        <dbReference type="EMBL" id="ATJ83106.1"/>
    </source>
</evidence>
<dbReference type="InterPro" id="IPR018392">
    <property type="entry name" value="LysM"/>
</dbReference>
<feature type="region of interest" description="Disordered" evidence="2">
    <location>
        <begin position="569"/>
        <end position="588"/>
    </location>
</feature>
<dbReference type="InterPro" id="IPR020012">
    <property type="entry name" value="LysM_FimV"/>
</dbReference>
<dbReference type="AlphaFoldDB" id="A0A291P866"/>
<feature type="compositionally biased region" description="Low complexity" evidence="2">
    <location>
        <begin position="320"/>
        <end position="330"/>
    </location>
</feature>
<feature type="signal peptide" evidence="3">
    <location>
        <begin position="1"/>
        <end position="22"/>
    </location>
</feature>
<dbReference type="InterPro" id="IPR038440">
    <property type="entry name" value="FimV_C_sf"/>
</dbReference>
<dbReference type="PROSITE" id="PS51782">
    <property type="entry name" value="LYSM"/>
    <property type="match status" value="1"/>
</dbReference>
<dbReference type="Pfam" id="PF14559">
    <property type="entry name" value="TPR_19"/>
    <property type="match status" value="1"/>
</dbReference>
<evidence type="ECO:0000313" key="6">
    <source>
        <dbReference type="Proteomes" id="UP000219993"/>
    </source>
</evidence>
<reference evidence="5 6" key="1">
    <citation type="journal article" date="2017" name="Sci. Rep.">
        <title>Revealing the Saline Adaptation Strategies of the Halophilic Bacterium Halomonas beimenensis through High-throughput Omics and Transposon Mutagenesis Approaches.</title>
        <authorList>
            <person name="Chen Y.H."/>
            <person name="Lin S.S."/>
            <person name="Shyu Y.T."/>
        </authorList>
    </citation>
    <scope>NUCLEOTIDE SEQUENCE [LARGE SCALE GENOMIC DNA]</scope>
    <source>
        <strain evidence="5 6">NTU-111</strain>
    </source>
</reference>
<dbReference type="Gene3D" id="1.25.40.10">
    <property type="entry name" value="Tetratricopeptide repeat domain"/>
    <property type="match status" value="1"/>
</dbReference>
<feature type="region of interest" description="Disordered" evidence="2">
    <location>
        <begin position="278"/>
        <end position="304"/>
    </location>
</feature>
<evidence type="ECO:0000259" key="4">
    <source>
        <dbReference type="PROSITE" id="PS51782"/>
    </source>
</evidence>
<dbReference type="OrthoDB" id="5298707at2"/>
<keyword evidence="3" id="KW-0732">Signal</keyword>
<dbReference type="InterPro" id="IPR057840">
    <property type="entry name" value="FimV_N"/>
</dbReference>
<feature type="chain" id="PRO_5012606616" description="LysM domain-containing protein" evidence="3">
    <location>
        <begin position="23"/>
        <end position="837"/>
    </location>
</feature>
<feature type="compositionally biased region" description="Basic and acidic residues" evidence="2">
    <location>
        <begin position="661"/>
        <end position="698"/>
    </location>
</feature>
<dbReference type="InterPro" id="IPR011990">
    <property type="entry name" value="TPR-like_helical_dom_sf"/>
</dbReference>
<dbReference type="Pfam" id="PF25800">
    <property type="entry name" value="FimV_N"/>
    <property type="match status" value="1"/>
</dbReference>
<evidence type="ECO:0000256" key="2">
    <source>
        <dbReference type="SAM" id="MobiDB-lite"/>
    </source>
</evidence>
<dbReference type="KEGG" id="hbe:BEI_2119"/>
<dbReference type="Proteomes" id="UP000219993">
    <property type="component" value="Chromosome"/>
</dbReference>
<sequence length="837" mass="87614">MKRKLTLTTLLPLSLASPLALALGLGDVEVRSTLNAPLRASIPLTDTAGLQAGLLNASIAGAEAYRVAGLARTPLAASVQLEIQRRQGRLVLDLATERAVREPWLDLLLRFDWPGGRQLREVTLLLDPPDYAAMPALVEGADRARLADSTARPRAPSRAGLPASSRTSGDPARVRSGDTLWAVAGRLRPDSGIGMNQMMLALVEANPEVFPTGNINDMRAGYTLVVPPRAAIAARSPSRAAELVQAMNRAWAGRGAGAPARVPLGGAEAVAGAAEAGAPLEGGEASGGASAVERGEATSEAPRLTLLTEEEAAGLGGAAEGASAAPAGSGQADDGEAAPRVRIEPGVLAAITGGGALTEDERLLRLERRWEESRAALSAVQAERDALEAELAGVREELSELRERVAALAAGGAGVEGAGAGGVVPPEAPEATGQPAATPWWGALYQAALERPLMSGGAGIAALLALWALVRRRRSREEEPAFPFGEVQVAVPHGEASAAGAEAPGQDGDAPRPVKASMPEAQAINEADIFIAYGRYDQARELLEAGLAREPERDDLRVKLLRVLLEQGEREAAEREATRLRASADPATQAEVERLMGRLTTRSATAGQRAVFSAADERPPRHFAEPGAAGPEGPSDASPPRGEEAPSAPASERTDPPGAEDLSRYRPPRVEPEGEAARAADAESRREAEVAGADEGRAESPSADEEALPQVTTRVKEDGSQVIDYRPPSLDPEASTGDETPMQPSVDFTPQERPAEPLTAKPGEGWDVEEVAFPPLGGDNTGSADEASSAPTLNEARHLIELGEVREARLLLERLLEEADDTGVREEARDLLDRHQP</sequence>
<feature type="region of interest" description="Disordered" evidence="2">
    <location>
        <begin position="316"/>
        <end position="336"/>
    </location>
</feature>
<feature type="compositionally biased region" description="Basic and acidic residues" evidence="2">
    <location>
        <begin position="615"/>
        <end position="624"/>
    </location>
</feature>
<feature type="region of interest" description="Disordered" evidence="2">
    <location>
        <begin position="599"/>
        <end position="792"/>
    </location>
</feature>
<feature type="compositionally biased region" description="Basic and acidic residues" evidence="2">
    <location>
        <begin position="569"/>
        <end position="579"/>
    </location>
</feature>
<dbReference type="Gene3D" id="1.20.58.2200">
    <property type="match status" value="1"/>
</dbReference>
<gene>
    <name evidence="5" type="ORF">BEI_2119</name>
</gene>
<proteinExistence type="predicted"/>
<keyword evidence="6" id="KW-1185">Reference proteome</keyword>
<evidence type="ECO:0000256" key="1">
    <source>
        <dbReference type="SAM" id="Coils"/>
    </source>
</evidence>
<feature type="region of interest" description="Disordered" evidence="2">
    <location>
        <begin position="145"/>
        <end position="174"/>
    </location>
</feature>
<protein>
    <recommendedName>
        <fullName evidence="4">LysM domain-containing protein</fullName>
    </recommendedName>
</protein>
<feature type="coiled-coil region" evidence="1">
    <location>
        <begin position="370"/>
        <end position="411"/>
    </location>
</feature>
<evidence type="ECO:0000256" key="3">
    <source>
        <dbReference type="SAM" id="SignalP"/>
    </source>
</evidence>
<keyword evidence="1" id="KW-0175">Coiled coil</keyword>
<feature type="region of interest" description="Disordered" evidence="2">
    <location>
        <begin position="817"/>
        <end position="837"/>
    </location>
</feature>
<name>A0A291P866_9GAMM</name>
<accession>A0A291P866</accession>
<dbReference type="NCBIfam" id="TIGR03505">
    <property type="entry name" value="FimV_core"/>
    <property type="match status" value="1"/>
</dbReference>
<feature type="domain" description="LysM" evidence="4">
    <location>
        <begin position="170"/>
        <end position="226"/>
    </location>
</feature>
<organism evidence="5 6">
    <name type="scientific">Halomonas beimenensis</name>
    <dbReference type="NCBI Taxonomy" id="475662"/>
    <lineage>
        <taxon>Bacteria</taxon>
        <taxon>Pseudomonadati</taxon>
        <taxon>Pseudomonadota</taxon>
        <taxon>Gammaproteobacteria</taxon>
        <taxon>Oceanospirillales</taxon>
        <taxon>Halomonadaceae</taxon>
        <taxon>Halomonas</taxon>
    </lineage>
</organism>
<dbReference type="RefSeq" id="WP_097789479.1">
    <property type="nucleotide sequence ID" value="NZ_BAAADT010000065.1"/>
</dbReference>
<feature type="compositionally biased region" description="Low complexity" evidence="2">
    <location>
        <begin position="278"/>
        <end position="292"/>
    </location>
</feature>